<protein>
    <recommendedName>
        <fullName evidence="4">F-box domain-containing protein</fullName>
    </recommendedName>
</protein>
<dbReference type="EMBL" id="JACAZH010000003">
    <property type="protein sequence ID" value="KAF7373730.1"/>
    <property type="molecule type" value="Genomic_DNA"/>
</dbReference>
<organism evidence="2 3">
    <name type="scientific">Mycena sanguinolenta</name>
    <dbReference type="NCBI Taxonomy" id="230812"/>
    <lineage>
        <taxon>Eukaryota</taxon>
        <taxon>Fungi</taxon>
        <taxon>Dikarya</taxon>
        <taxon>Basidiomycota</taxon>
        <taxon>Agaricomycotina</taxon>
        <taxon>Agaricomycetes</taxon>
        <taxon>Agaricomycetidae</taxon>
        <taxon>Agaricales</taxon>
        <taxon>Marasmiineae</taxon>
        <taxon>Mycenaceae</taxon>
        <taxon>Mycena</taxon>
    </lineage>
</organism>
<evidence type="ECO:0008006" key="4">
    <source>
        <dbReference type="Google" id="ProtNLM"/>
    </source>
</evidence>
<keyword evidence="3" id="KW-1185">Reference proteome</keyword>
<dbReference type="AlphaFoldDB" id="A0A8H6ZDL9"/>
<evidence type="ECO:0000256" key="1">
    <source>
        <dbReference type="SAM" id="Coils"/>
    </source>
</evidence>
<proteinExistence type="predicted"/>
<dbReference type="Proteomes" id="UP000623467">
    <property type="component" value="Unassembled WGS sequence"/>
</dbReference>
<dbReference type="SUPFAM" id="SSF52047">
    <property type="entry name" value="RNI-like"/>
    <property type="match status" value="1"/>
</dbReference>
<dbReference type="InterPro" id="IPR032675">
    <property type="entry name" value="LRR_dom_sf"/>
</dbReference>
<reference evidence="2" key="1">
    <citation type="submission" date="2020-05" db="EMBL/GenBank/DDBJ databases">
        <title>Mycena genomes resolve the evolution of fungal bioluminescence.</title>
        <authorList>
            <person name="Tsai I.J."/>
        </authorList>
    </citation>
    <scope>NUCLEOTIDE SEQUENCE</scope>
    <source>
        <strain evidence="2">160909Yilan</strain>
    </source>
</reference>
<sequence length="542" mass="60583">MSSPFASRLGTNYAPTDAEVTEIQSLLVEPTLRIKSLDDEIADLQKSIDRLVKERVDLESYVQAHNALISPVRRLPLDVIEEIFVACLPTHRNCVMSATEAPILLGRICSAWRAIALSAPRLWASLHIVEPPSPSPWHIGSEADFNREIAQRLEITKMWLSRSGQCPLSISLRGIVQEGAPTSTVQLIQVLIPLAPRWQHIHFATAPMFVFDILSNIDVDMPWLESVTFLCGGSFPDLQNITYGSFGMLQGPRLSSLSVPRRLFALERFSLPWEQLTTLAVGGPESLECTTEMVLLVVSKCIKLQSCKLLLCDGREISVSEHPIIELCFLHTLVIRCSSLITHATSNLLRRLWLPELRNFVFLGSYDQEAHFPALADFFTRSTRVESFEVTDNTLSSPSLDELLQSLPPTICRLKIRSIPSSGWAIPPRRVDDATLQVLATLGVCPALRHLTIEQGTDISDAALLQFITARMLEFDPSLLECVEVKFGRGSTIDIMPDLQPFLHAGLTVSLDYSPVLLIRSSPWTGLDEYPDPWPGRIRDYW</sequence>
<evidence type="ECO:0000313" key="3">
    <source>
        <dbReference type="Proteomes" id="UP000623467"/>
    </source>
</evidence>
<name>A0A8H6ZDL9_9AGAR</name>
<accession>A0A8H6ZDL9</accession>
<comment type="caution">
    <text evidence="2">The sequence shown here is derived from an EMBL/GenBank/DDBJ whole genome shotgun (WGS) entry which is preliminary data.</text>
</comment>
<keyword evidence="1" id="KW-0175">Coiled coil</keyword>
<evidence type="ECO:0000313" key="2">
    <source>
        <dbReference type="EMBL" id="KAF7373730.1"/>
    </source>
</evidence>
<feature type="coiled-coil region" evidence="1">
    <location>
        <begin position="34"/>
        <end position="61"/>
    </location>
</feature>
<dbReference type="OrthoDB" id="3365698at2759"/>
<dbReference type="Gene3D" id="3.80.10.10">
    <property type="entry name" value="Ribonuclease Inhibitor"/>
    <property type="match status" value="1"/>
</dbReference>
<gene>
    <name evidence="2" type="ORF">MSAN_00584000</name>
</gene>